<keyword evidence="1" id="KW-0812">Transmembrane</keyword>
<evidence type="ECO:0000256" key="1">
    <source>
        <dbReference type="SAM" id="Phobius"/>
    </source>
</evidence>
<dbReference type="EMBL" id="CAADFQ010000137">
    <property type="protein sequence ID" value="VFK35687.1"/>
    <property type="molecule type" value="Genomic_DNA"/>
</dbReference>
<organism evidence="4">
    <name type="scientific">Candidatus Kentrum sp. MB</name>
    <dbReference type="NCBI Taxonomy" id="2138164"/>
    <lineage>
        <taxon>Bacteria</taxon>
        <taxon>Pseudomonadati</taxon>
        <taxon>Pseudomonadota</taxon>
        <taxon>Gammaproteobacteria</taxon>
        <taxon>Candidatus Kentrum</taxon>
    </lineage>
</organism>
<feature type="transmembrane region" description="Helical" evidence="1">
    <location>
        <begin position="88"/>
        <end position="110"/>
    </location>
</feature>
<evidence type="ECO:0000313" key="2">
    <source>
        <dbReference type="EMBL" id="VFK32923.1"/>
    </source>
</evidence>
<protein>
    <recommendedName>
        <fullName evidence="5">DUF4407 domain-containing protein</fullName>
    </recommendedName>
</protein>
<feature type="transmembrane region" description="Helical" evidence="1">
    <location>
        <begin position="59"/>
        <end position="76"/>
    </location>
</feature>
<evidence type="ECO:0000313" key="3">
    <source>
        <dbReference type="EMBL" id="VFK35687.1"/>
    </source>
</evidence>
<dbReference type="EMBL" id="CAADGH010000138">
    <property type="protein sequence ID" value="VFK77436.1"/>
    <property type="molecule type" value="Genomic_DNA"/>
</dbReference>
<reference evidence="4" key="1">
    <citation type="submission" date="2019-02" db="EMBL/GenBank/DDBJ databases">
        <authorList>
            <person name="Gruber-Vodicka R. H."/>
            <person name="Seah K. B. B."/>
        </authorList>
    </citation>
    <scope>NUCLEOTIDE SEQUENCE</scope>
    <source>
        <strain evidence="2">BECK_BZ197</strain>
        <strain evidence="4">BECK_BZ198</strain>
        <strain evidence="3">BECK_BZ199</strain>
    </source>
</reference>
<evidence type="ECO:0008006" key="5">
    <source>
        <dbReference type="Google" id="ProtNLM"/>
    </source>
</evidence>
<sequence length="244" mass="28151">METLRRFLFFCSGTDRVIIEDCHRHDQLIKSAIGATVLLTSFLAILSGGYALHTVFRDISVAIPLGILWGLLIFNLDRFIVMSITQRGVYRFFMFIARLILAGLIAIVVIRPLELRLFSPEIENHLQREKAAEIERIHYLAEQQQEKYHRQYTKDLKARQERYGIDSLKQDKGKYREDLLACRKRLRELEDRYLNECAGEAGTMLRGDGPECRRTYIAKLDKSWTNDHVVGSSTPDNEKASAVS</sequence>
<feature type="transmembrane region" description="Helical" evidence="1">
    <location>
        <begin position="32"/>
        <end position="53"/>
    </location>
</feature>
<gene>
    <name evidence="2" type="ORF">BECKMB1821G_GA0114241_11315</name>
    <name evidence="4" type="ORF">BECKMB1821H_GA0114242_11384</name>
    <name evidence="3" type="ORF">BECKMB1821I_GA0114274_11375</name>
</gene>
<dbReference type="Pfam" id="PF14362">
    <property type="entry name" value="DUF4407"/>
    <property type="match status" value="1"/>
</dbReference>
<keyword evidence="1" id="KW-1133">Transmembrane helix</keyword>
<dbReference type="InterPro" id="IPR025519">
    <property type="entry name" value="DUF4407"/>
</dbReference>
<proteinExistence type="predicted"/>
<evidence type="ECO:0000313" key="4">
    <source>
        <dbReference type="EMBL" id="VFK77436.1"/>
    </source>
</evidence>
<dbReference type="AlphaFoldDB" id="A0A451BGN5"/>
<keyword evidence="1" id="KW-0472">Membrane</keyword>
<accession>A0A451BGN5</accession>
<name>A0A451BGN5_9GAMM</name>
<dbReference type="EMBL" id="CAADFO010000131">
    <property type="protein sequence ID" value="VFK32923.1"/>
    <property type="molecule type" value="Genomic_DNA"/>
</dbReference>